<dbReference type="RefSeq" id="XP_030387435.1">
    <property type="nucleotide sequence ID" value="XM_030531575.1"/>
</dbReference>
<reference evidence="3" key="1">
    <citation type="submission" date="2025-08" db="UniProtKB">
        <authorList>
            <consortium name="RefSeq"/>
        </authorList>
    </citation>
    <scope>IDENTIFICATION</scope>
    <source>
        <strain evidence="3">11010-0011.00</strain>
        <tissue evidence="3">Whole body</tissue>
    </source>
</reference>
<name>A0A6J2UH42_DROLE</name>
<feature type="chain" id="PRO_5026980440" evidence="1">
    <location>
        <begin position="22"/>
        <end position="205"/>
    </location>
</feature>
<protein>
    <submittedName>
        <fullName evidence="3">Uncharacterized protein LOC115634034 isoform X1</fullName>
    </submittedName>
</protein>
<proteinExistence type="predicted"/>
<sequence>MFSSQQLLLLGLMLCFGLVCGDEAPETMPDVIKEDVISDRFENTTQKVIRVNPLDLPSKKDHTGNSMNSAVIQVQTLRPGTQRKYLDSRRMRRPRPAPLTGEEVPVLKYAPELKPFPKQKMKQQKQLQFIFDQASSRNNNLGLASQALPVEVTPGAYPIYYVVAKTNGRFGKFPIKAFGSPAAFNKYLLKSKAEPIPRAQRYERR</sequence>
<dbReference type="Proteomes" id="UP000504634">
    <property type="component" value="Unplaced"/>
</dbReference>
<feature type="signal peptide" evidence="1">
    <location>
        <begin position="1"/>
        <end position="21"/>
    </location>
</feature>
<accession>A0A6J2UH42</accession>
<evidence type="ECO:0000313" key="2">
    <source>
        <dbReference type="Proteomes" id="UP000504634"/>
    </source>
</evidence>
<keyword evidence="1" id="KW-0732">Signal</keyword>
<evidence type="ECO:0000256" key="1">
    <source>
        <dbReference type="SAM" id="SignalP"/>
    </source>
</evidence>
<dbReference type="GeneID" id="115634034"/>
<gene>
    <name evidence="3" type="primary">LOC115634034</name>
</gene>
<evidence type="ECO:0000313" key="3">
    <source>
        <dbReference type="RefSeq" id="XP_030387435.1"/>
    </source>
</evidence>
<dbReference type="OrthoDB" id="7779229at2759"/>
<dbReference type="AlphaFoldDB" id="A0A6J2UH42"/>
<organism evidence="2 3">
    <name type="scientific">Drosophila lebanonensis</name>
    <name type="common">Fruit fly</name>
    <name type="synonym">Scaptodrosophila lebanonensis</name>
    <dbReference type="NCBI Taxonomy" id="7225"/>
    <lineage>
        <taxon>Eukaryota</taxon>
        <taxon>Metazoa</taxon>
        <taxon>Ecdysozoa</taxon>
        <taxon>Arthropoda</taxon>
        <taxon>Hexapoda</taxon>
        <taxon>Insecta</taxon>
        <taxon>Pterygota</taxon>
        <taxon>Neoptera</taxon>
        <taxon>Endopterygota</taxon>
        <taxon>Diptera</taxon>
        <taxon>Brachycera</taxon>
        <taxon>Muscomorpha</taxon>
        <taxon>Ephydroidea</taxon>
        <taxon>Drosophilidae</taxon>
        <taxon>Scaptodrosophila</taxon>
    </lineage>
</organism>
<keyword evidence="2" id="KW-1185">Reference proteome</keyword>